<reference evidence="3" key="1">
    <citation type="submission" date="2025-08" db="UniProtKB">
        <authorList>
            <consortium name="RefSeq"/>
        </authorList>
    </citation>
    <scope>IDENTIFICATION</scope>
</reference>
<dbReference type="Gene3D" id="3.30.420.40">
    <property type="match status" value="1"/>
</dbReference>
<accession>A0ABM1EVU4</accession>
<dbReference type="PANTHER" id="PTHR11937">
    <property type="entry name" value="ACTIN"/>
    <property type="match status" value="1"/>
</dbReference>
<sequence length="242" mass="27698">MAKRRTYASQKRMKILTQLASGKSEKSQGGKKEDTFGMDESDWNVYKEISKDGGESESEEEREKLGEVEALLMHHDPEFQKEMAELVQPSNVLTDIEEYYKLYVGVERVRVPELLFQPWMIGSEQAGLAETVELVLAQYAPDDQDRLAQNVFLTGGPAMHRGFLERMERELQMMRPFQSKFRVVRAADAVLDAWKGARLCSQQPGYLAAHAVTREEYDERGGEYMKEHHASNLYRNSINPAS</sequence>
<gene>
    <name evidence="3" type="primary">LOC106816247</name>
</gene>
<evidence type="ECO:0000313" key="2">
    <source>
        <dbReference type="Proteomes" id="UP000695022"/>
    </source>
</evidence>
<dbReference type="RefSeq" id="XP_014676315.1">
    <property type="nucleotide sequence ID" value="XM_014820829.1"/>
</dbReference>
<evidence type="ECO:0000256" key="1">
    <source>
        <dbReference type="SAM" id="MobiDB-lite"/>
    </source>
</evidence>
<keyword evidence="2" id="KW-1185">Reference proteome</keyword>
<dbReference type="InterPro" id="IPR043129">
    <property type="entry name" value="ATPase_NBD"/>
</dbReference>
<proteinExistence type="predicted"/>
<feature type="compositionally biased region" description="Basic and acidic residues" evidence="1">
    <location>
        <begin position="23"/>
        <end position="35"/>
    </location>
</feature>
<organism evidence="2 3">
    <name type="scientific">Priapulus caudatus</name>
    <name type="common">Priapulid worm</name>
    <dbReference type="NCBI Taxonomy" id="37621"/>
    <lineage>
        <taxon>Eukaryota</taxon>
        <taxon>Metazoa</taxon>
        <taxon>Ecdysozoa</taxon>
        <taxon>Scalidophora</taxon>
        <taxon>Priapulida</taxon>
        <taxon>Priapulimorpha</taxon>
        <taxon>Priapulimorphida</taxon>
        <taxon>Priapulidae</taxon>
        <taxon>Priapulus</taxon>
    </lineage>
</organism>
<protein>
    <submittedName>
        <fullName evidence="3">Actin-related protein 5-like</fullName>
    </submittedName>
</protein>
<dbReference type="SUPFAM" id="SSF53067">
    <property type="entry name" value="Actin-like ATPase domain"/>
    <property type="match status" value="1"/>
</dbReference>
<feature type="region of interest" description="Disordered" evidence="1">
    <location>
        <begin position="18"/>
        <end position="43"/>
    </location>
</feature>
<dbReference type="Pfam" id="PF00022">
    <property type="entry name" value="Actin"/>
    <property type="match status" value="1"/>
</dbReference>
<name>A0ABM1EVU4_PRICU</name>
<evidence type="ECO:0000313" key="3">
    <source>
        <dbReference type="RefSeq" id="XP_014676315.1"/>
    </source>
</evidence>
<dbReference type="InterPro" id="IPR004000">
    <property type="entry name" value="Actin"/>
</dbReference>
<dbReference type="GeneID" id="106816247"/>
<dbReference type="Proteomes" id="UP000695022">
    <property type="component" value="Unplaced"/>
</dbReference>